<dbReference type="PANTHER" id="PTHR34512:SF30">
    <property type="entry name" value="OUTER MEMBRANE PROTEIN ASSEMBLY FACTOR BAMB"/>
    <property type="match status" value="1"/>
</dbReference>
<dbReference type="Proteomes" id="UP001596201">
    <property type="component" value="Unassembled WGS sequence"/>
</dbReference>
<dbReference type="InterPro" id="IPR002372">
    <property type="entry name" value="PQQ_rpt_dom"/>
</dbReference>
<evidence type="ECO:0000313" key="3">
    <source>
        <dbReference type="EMBL" id="MFC5365730.1"/>
    </source>
</evidence>
<evidence type="ECO:0000256" key="1">
    <source>
        <dbReference type="SAM" id="MobiDB-lite"/>
    </source>
</evidence>
<evidence type="ECO:0000313" key="4">
    <source>
        <dbReference type="Proteomes" id="UP001596201"/>
    </source>
</evidence>
<reference evidence="3 4" key="1">
    <citation type="journal article" date="2019" name="Int. J. Syst. Evol. Microbiol.">
        <title>The Global Catalogue of Microorganisms (GCM) 10K type strain sequencing project: providing services to taxonomists for standard genome sequencing and annotation.</title>
        <authorList>
            <consortium name="The Broad Institute Genomics Platform"/>
            <consortium name="The Broad Institute Genome Sequencing Center for Infectious Disease"/>
            <person name="Wu L."/>
            <person name="Ma J."/>
        </authorList>
    </citation>
    <scope>NUCLEOTIDE SEQUENCE [LARGE SCALE GENOMIC DNA]</scope>
    <source>
        <strain evidence="3 4">CGMCC 1.12237</strain>
    </source>
</reference>
<dbReference type="PROSITE" id="PS51257">
    <property type="entry name" value="PROKAR_LIPOPROTEIN"/>
    <property type="match status" value="1"/>
</dbReference>
<evidence type="ECO:0000259" key="2">
    <source>
        <dbReference type="Pfam" id="PF13360"/>
    </source>
</evidence>
<gene>
    <name evidence="3" type="ORF">ACFPJ5_02185</name>
</gene>
<accession>A0ABD5R6Z3</accession>
<feature type="domain" description="Pyrrolo-quinoline quinone repeat" evidence="2">
    <location>
        <begin position="117"/>
        <end position="342"/>
    </location>
</feature>
<organism evidence="3 4">
    <name type="scientific">Salinirubrum litoreum</name>
    <dbReference type="NCBI Taxonomy" id="1126234"/>
    <lineage>
        <taxon>Archaea</taxon>
        <taxon>Methanobacteriati</taxon>
        <taxon>Methanobacteriota</taxon>
        <taxon>Stenosarchaea group</taxon>
        <taxon>Halobacteria</taxon>
        <taxon>Halobacteriales</taxon>
        <taxon>Haloferacaceae</taxon>
        <taxon>Salinirubrum</taxon>
    </lineage>
</organism>
<dbReference type="PANTHER" id="PTHR34512">
    <property type="entry name" value="CELL SURFACE PROTEIN"/>
    <property type="match status" value="1"/>
</dbReference>
<feature type="region of interest" description="Disordered" evidence="1">
    <location>
        <begin position="22"/>
        <end position="72"/>
    </location>
</feature>
<dbReference type="Gene3D" id="2.40.10.480">
    <property type="match status" value="1"/>
</dbReference>
<comment type="caution">
    <text evidence="3">The sequence shown here is derived from an EMBL/GenBank/DDBJ whole genome shotgun (WGS) entry which is preliminary data.</text>
</comment>
<dbReference type="SMART" id="SM00564">
    <property type="entry name" value="PQQ"/>
    <property type="match status" value="4"/>
</dbReference>
<dbReference type="InterPro" id="IPR011047">
    <property type="entry name" value="Quinoprotein_ADH-like_sf"/>
</dbReference>
<name>A0ABD5R6Z3_9EURY</name>
<dbReference type="InterPro" id="IPR018391">
    <property type="entry name" value="PQQ_b-propeller_rpt"/>
</dbReference>
<protein>
    <submittedName>
        <fullName evidence="3">PQQ-binding-like beta-propeller repeat protein</fullName>
    </submittedName>
</protein>
<sequence length="428" mass="43808">MQSLQRRDVLALLATGTVAGLAGCSSSCPDSDDPDPDASVRRPSDPAGFDSVPAGDWPAPRYDPGNAGYTPEGAIPTDSVAVRWQATPPTAPVNEVFYEASSPVVAGGRVFVSTGAGVTALDLRDGTQVWTTDAVSPASVPPTHGYDEEIAPPVVGGDTVFVAGRSELVALALADGTERWRYAADAPVGIPVVVDGTVVLDTDRETVALDASDGTERWTATVGGGRSLPAVGDGVVVLQAQGLAGERTLATAALDLADGTERWRTGAVADFYPVVVDGNAYLGSYDGLACYALDDGTRRWLIDRGSGRGLSSPVVTPDTLYLAERPGESGDAAFAFDRTDGKPTPRWCSALGDATVPAGTDDHVLVLEGSAGIDDVAPSLVAFTAGFGDALWGLGGRSRVLPPAILDGAVVLTDEDGRVLALGGGFDG</sequence>
<dbReference type="InterPro" id="IPR015943">
    <property type="entry name" value="WD40/YVTN_repeat-like_dom_sf"/>
</dbReference>
<proteinExistence type="predicted"/>
<dbReference type="Gene3D" id="2.130.10.10">
    <property type="entry name" value="YVTN repeat-like/Quinoprotein amine dehydrogenase"/>
    <property type="match status" value="1"/>
</dbReference>
<keyword evidence="4" id="KW-1185">Reference proteome</keyword>
<dbReference type="AlphaFoldDB" id="A0ABD5R6Z3"/>
<dbReference type="Pfam" id="PF13360">
    <property type="entry name" value="PQQ_2"/>
    <property type="match status" value="1"/>
</dbReference>
<dbReference type="SUPFAM" id="SSF50998">
    <property type="entry name" value="Quinoprotein alcohol dehydrogenase-like"/>
    <property type="match status" value="1"/>
</dbReference>
<dbReference type="EMBL" id="JBHSKX010000001">
    <property type="protein sequence ID" value="MFC5365730.1"/>
    <property type="molecule type" value="Genomic_DNA"/>
</dbReference>
<dbReference type="RefSeq" id="WP_227228988.1">
    <property type="nucleotide sequence ID" value="NZ_JAJCVJ010000001.1"/>
</dbReference>